<organism evidence="1 2">
    <name type="scientific">Trametes sanguinea</name>
    <dbReference type="NCBI Taxonomy" id="158606"/>
    <lineage>
        <taxon>Eukaryota</taxon>
        <taxon>Fungi</taxon>
        <taxon>Dikarya</taxon>
        <taxon>Basidiomycota</taxon>
        <taxon>Agaricomycotina</taxon>
        <taxon>Agaricomycetes</taxon>
        <taxon>Polyporales</taxon>
        <taxon>Polyporaceae</taxon>
        <taxon>Trametes</taxon>
    </lineage>
</organism>
<proteinExistence type="predicted"/>
<dbReference type="Proteomes" id="UP001144978">
    <property type="component" value="Unassembled WGS sequence"/>
</dbReference>
<dbReference type="EMBL" id="JANSHE010007919">
    <property type="protein sequence ID" value="KAJ2955273.1"/>
    <property type="molecule type" value="Genomic_DNA"/>
</dbReference>
<reference evidence="1" key="1">
    <citation type="submission" date="2022-08" db="EMBL/GenBank/DDBJ databases">
        <title>Genome Sequence of Pycnoporus sanguineus.</title>
        <authorList>
            <person name="Buettner E."/>
        </authorList>
    </citation>
    <scope>NUCLEOTIDE SEQUENCE</scope>
    <source>
        <strain evidence="1">CG-C14</strain>
    </source>
</reference>
<evidence type="ECO:0000313" key="1">
    <source>
        <dbReference type="EMBL" id="KAJ2955273.1"/>
    </source>
</evidence>
<gene>
    <name evidence="1" type="ORF">NUW54_g14751</name>
</gene>
<keyword evidence="2" id="KW-1185">Reference proteome</keyword>
<evidence type="ECO:0000313" key="2">
    <source>
        <dbReference type="Proteomes" id="UP001144978"/>
    </source>
</evidence>
<accession>A0ACC1MCF7</accession>
<name>A0ACC1MCF7_9APHY</name>
<comment type="caution">
    <text evidence="1">The sequence shown here is derived from an EMBL/GenBank/DDBJ whole genome shotgun (WGS) entry which is preliminary data.</text>
</comment>
<protein>
    <submittedName>
        <fullName evidence="1">Uncharacterized protein</fullName>
    </submittedName>
</protein>
<sequence length="173" mass="19013">MTFPEPQMYHIPPPGPLPPPPSMPLAMPVPQQMSRTMQYATTGDILPPPPPPPRQDLRPIAPPQITRPYSDSAAFHTSNSSHTAPSTPQRPHLQTAPTRHQRNLPLQALRDLHCQAYKRPRGAGALLPALLHPYPSPLPPPLARACERCNAALSRSRTSGARGWSPLRRRSPS</sequence>